<proteinExistence type="predicted"/>
<organism evidence="1 2">
    <name type="scientific">Urechidicola croceus</name>
    <dbReference type="NCBI Taxonomy" id="1850246"/>
    <lineage>
        <taxon>Bacteria</taxon>
        <taxon>Pseudomonadati</taxon>
        <taxon>Bacteroidota</taxon>
        <taxon>Flavobacteriia</taxon>
        <taxon>Flavobacteriales</taxon>
        <taxon>Flavobacteriaceae</taxon>
        <taxon>Urechidicola</taxon>
    </lineage>
</organism>
<accession>A0A1D8P642</accession>
<evidence type="ECO:0000313" key="1">
    <source>
        <dbReference type="EMBL" id="AOW20043.1"/>
    </source>
</evidence>
<dbReference type="KEGG" id="lul:LPB138_04810"/>
<sequence>MFSYYFVFEVSTSQTQRKLVTKAVNKDGTEPIFFKILMRSFWRLIPFDVFSYLFGSELEMYDKLSSTRLTKKAN</sequence>
<dbReference type="EMBL" id="CP017478">
    <property type="protein sequence ID" value="AOW20043.1"/>
    <property type="molecule type" value="Genomic_DNA"/>
</dbReference>
<evidence type="ECO:0008006" key="3">
    <source>
        <dbReference type="Google" id="ProtNLM"/>
    </source>
</evidence>
<keyword evidence="2" id="KW-1185">Reference proteome</keyword>
<dbReference type="STRING" id="1850246.LPB138_04810"/>
<reference evidence="1 2" key="1">
    <citation type="submission" date="2016-10" db="EMBL/GenBank/DDBJ databases">
        <title>Lutibacter sp. LPB0138, isolated from marine gastropod.</title>
        <authorList>
            <person name="Kim E."/>
            <person name="Yi H."/>
        </authorList>
    </citation>
    <scope>NUCLEOTIDE SEQUENCE [LARGE SCALE GENOMIC DNA]</scope>
    <source>
        <strain evidence="1 2">LPB0138</strain>
    </source>
</reference>
<evidence type="ECO:0000313" key="2">
    <source>
        <dbReference type="Proteomes" id="UP000176050"/>
    </source>
</evidence>
<name>A0A1D8P642_9FLAO</name>
<protein>
    <recommendedName>
        <fullName evidence="3">RDD domain-containing protein</fullName>
    </recommendedName>
</protein>
<dbReference type="RefSeq" id="WP_070236182.1">
    <property type="nucleotide sequence ID" value="NZ_CP017478.1"/>
</dbReference>
<dbReference type="Proteomes" id="UP000176050">
    <property type="component" value="Chromosome"/>
</dbReference>
<dbReference type="OrthoDB" id="762068at2"/>
<dbReference type="AlphaFoldDB" id="A0A1D8P642"/>
<gene>
    <name evidence="1" type="ORF">LPB138_04810</name>
</gene>